<keyword evidence="2" id="KW-0732">Signal</keyword>
<name>A0AAW1NAW5_SAPOF</name>
<proteinExistence type="predicted"/>
<dbReference type="EMBL" id="JBDFQZ010000001">
    <property type="protein sequence ID" value="KAK9755276.1"/>
    <property type="molecule type" value="Genomic_DNA"/>
</dbReference>
<gene>
    <name evidence="3" type="ORF">RND81_01G014500</name>
</gene>
<accession>A0AAW1NAW5</accession>
<evidence type="ECO:0000256" key="2">
    <source>
        <dbReference type="SAM" id="SignalP"/>
    </source>
</evidence>
<feature type="signal peptide" evidence="2">
    <location>
        <begin position="1"/>
        <end position="16"/>
    </location>
</feature>
<evidence type="ECO:0000313" key="4">
    <source>
        <dbReference type="Proteomes" id="UP001443914"/>
    </source>
</evidence>
<feature type="transmembrane region" description="Helical" evidence="1">
    <location>
        <begin position="54"/>
        <end position="79"/>
    </location>
</feature>
<keyword evidence="1" id="KW-0812">Transmembrane</keyword>
<comment type="caution">
    <text evidence="3">The sequence shown here is derived from an EMBL/GenBank/DDBJ whole genome shotgun (WGS) entry which is preliminary data.</text>
</comment>
<dbReference type="AlphaFoldDB" id="A0AAW1NAW5"/>
<feature type="chain" id="PRO_5043867215" evidence="2">
    <location>
        <begin position="17"/>
        <end position="151"/>
    </location>
</feature>
<keyword evidence="1" id="KW-1133">Transmembrane helix</keyword>
<reference evidence="3" key="1">
    <citation type="submission" date="2024-03" db="EMBL/GenBank/DDBJ databases">
        <title>WGS assembly of Saponaria officinalis var. Norfolk2.</title>
        <authorList>
            <person name="Jenkins J."/>
            <person name="Shu S."/>
            <person name="Grimwood J."/>
            <person name="Barry K."/>
            <person name="Goodstein D."/>
            <person name="Schmutz J."/>
            <person name="Leebens-Mack J."/>
            <person name="Osbourn A."/>
        </authorList>
    </citation>
    <scope>NUCLEOTIDE SEQUENCE [LARGE SCALE GENOMIC DNA]</scope>
    <source>
        <strain evidence="3">JIC</strain>
    </source>
</reference>
<protein>
    <submittedName>
        <fullName evidence="3">Uncharacterized protein</fullName>
    </submittedName>
</protein>
<evidence type="ECO:0000256" key="1">
    <source>
        <dbReference type="SAM" id="Phobius"/>
    </source>
</evidence>
<sequence length="151" mass="17216">MSLVPLSSRFILLLLSQIMFCPFRWLRVSCPLTNGFMLPSIGIFRIINNNTSRLGVMSLSSSWFSSASWVVSIVVYYMVWGLVEGFSVFNLICMRDFLGCWIVDYEDRSPRCRSFFSIGGRLSWLASHCFFLRLFGVSTSCSCLLIAQSSR</sequence>
<organism evidence="3 4">
    <name type="scientific">Saponaria officinalis</name>
    <name type="common">Common soapwort</name>
    <name type="synonym">Lychnis saponaria</name>
    <dbReference type="NCBI Taxonomy" id="3572"/>
    <lineage>
        <taxon>Eukaryota</taxon>
        <taxon>Viridiplantae</taxon>
        <taxon>Streptophyta</taxon>
        <taxon>Embryophyta</taxon>
        <taxon>Tracheophyta</taxon>
        <taxon>Spermatophyta</taxon>
        <taxon>Magnoliopsida</taxon>
        <taxon>eudicotyledons</taxon>
        <taxon>Gunneridae</taxon>
        <taxon>Pentapetalae</taxon>
        <taxon>Caryophyllales</taxon>
        <taxon>Caryophyllaceae</taxon>
        <taxon>Caryophylleae</taxon>
        <taxon>Saponaria</taxon>
    </lineage>
</organism>
<feature type="transmembrane region" description="Helical" evidence="1">
    <location>
        <begin position="124"/>
        <end position="147"/>
    </location>
</feature>
<evidence type="ECO:0000313" key="3">
    <source>
        <dbReference type="EMBL" id="KAK9755276.1"/>
    </source>
</evidence>
<keyword evidence="1" id="KW-0472">Membrane</keyword>
<keyword evidence="4" id="KW-1185">Reference proteome</keyword>
<dbReference type="Proteomes" id="UP001443914">
    <property type="component" value="Unassembled WGS sequence"/>
</dbReference>